<feature type="domain" description="Endonuclease/exonuclease/phosphatase" evidence="1">
    <location>
        <begin position="10"/>
        <end position="234"/>
    </location>
</feature>
<dbReference type="GO" id="GO:0004519">
    <property type="term" value="F:endonuclease activity"/>
    <property type="evidence" value="ECO:0007669"/>
    <property type="project" value="UniProtKB-KW"/>
</dbReference>
<evidence type="ECO:0000259" key="1">
    <source>
        <dbReference type="Pfam" id="PF03372"/>
    </source>
</evidence>
<dbReference type="InterPro" id="IPR005135">
    <property type="entry name" value="Endo/exonuclease/phosphatase"/>
</dbReference>
<dbReference type="InterPro" id="IPR036691">
    <property type="entry name" value="Endo/exonu/phosph_ase_sf"/>
</dbReference>
<dbReference type="PANTHER" id="PTHR14859">
    <property type="entry name" value="CALCOFLUOR WHITE HYPERSENSITIVE PROTEIN PRECURSOR"/>
    <property type="match status" value="1"/>
</dbReference>
<dbReference type="InterPro" id="IPR051916">
    <property type="entry name" value="GPI-anchor_lipid_remodeler"/>
</dbReference>
<proteinExistence type="predicted"/>
<keyword evidence="3" id="KW-1185">Reference proteome</keyword>
<dbReference type="RefSeq" id="WP_085124174.1">
    <property type="nucleotide sequence ID" value="NZ_FWZX01000016.1"/>
</dbReference>
<keyword evidence="2" id="KW-0378">Hydrolase</keyword>
<reference evidence="2 3" key="1">
    <citation type="submission" date="2017-04" db="EMBL/GenBank/DDBJ databases">
        <authorList>
            <person name="Afonso C.L."/>
            <person name="Miller P.J."/>
            <person name="Scott M.A."/>
            <person name="Spackman E."/>
            <person name="Goraichik I."/>
            <person name="Dimitrov K.M."/>
            <person name="Suarez D.L."/>
            <person name="Swayne D.E."/>
        </authorList>
    </citation>
    <scope>NUCLEOTIDE SEQUENCE [LARGE SCALE GENOMIC DNA]</scope>
    <source>
        <strain evidence="2 3">USBA 355</strain>
    </source>
</reference>
<evidence type="ECO:0000313" key="2">
    <source>
        <dbReference type="EMBL" id="SMF46225.1"/>
    </source>
</evidence>
<keyword evidence="2" id="KW-0255">Endonuclease</keyword>
<dbReference type="GO" id="GO:0006506">
    <property type="term" value="P:GPI anchor biosynthetic process"/>
    <property type="evidence" value="ECO:0007669"/>
    <property type="project" value="TreeGrafter"/>
</dbReference>
<dbReference type="Pfam" id="PF03372">
    <property type="entry name" value="Exo_endo_phos"/>
    <property type="match status" value="1"/>
</dbReference>
<keyword evidence="2" id="KW-0269">Exonuclease</keyword>
<accession>A0A1Y6CBG8</accession>
<name>A0A1Y6CBG8_9PROT</name>
<sequence>MTSPPSIRVATYNIRKCVGLDWRRRPDRIMRVLGELEADVVALQEADRRLGERSATLSLEELPYHTGLRPVSFEARGTGGGDGLGWHGNAILVREEAAVRSVAALDLPSFEPRGALVAELEVKGVALRVAGVHLGLIPADRRRQARALIERLDGWNDGGAPALPTVVLGDLNEWSERAGSVAVLAERFRPAPPVASFHSAAPLAALDRIFVGPGLQVAAAGVHRSAEARRASDHLPVWATLLPVEAGARSGRDAAARETLAC</sequence>
<evidence type="ECO:0000313" key="3">
    <source>
        <dbReference type="Proteomes" id="UP000192917"/>
    </source>
</evidence>
<dbReference type="SUPFAM" id="SSF56219">
    <property type="entry name" value="DNase I-like"/>
    <property type="match status" value="1"/>
</dbReference>
<dbReference type="STRING" id="560819.SAMN05428998_11677"/>
<organism evidence="2 3">
    <name type="scientific">Tistlia consotensis USBA 355</name>
    <dbReference type="NCBI Taxonomy" id="560819"/>
    <lineage>
        <taxon>Bacteria</taxon>
        <taxon>Pseudomonadati</taxon>
        <taxon>Pseudomonadota</taxon>
        <taxon>Alphaproteobacteria</taxon>
        <taxon>Rhodospirillales</taxon>
        <taxon>Rhodovibrionaceae</taxon>
        <taxon>Tistlia</taxon>
    </lineage>
</organism>
<keyword evidence="2" id="KW-0540">Nuclease</keyword>
<dbReference type="PANTHER" id="PTHR14859:SF15">
    <property type="entry name" value="ENDONUCLEASE_EXONUCLEASE_PHOSPHATASE DOMAIN-CONTAINING PROTEIN"/>
    <property type="match status" value="1"/>
</dbReference>
<dbReference type="EMBL" id="FWZX01000016">
    <property type="protein sequence ID" value="SMF46225.1"/>
    <property type="molecule type" value="Genomic_DNA"/>
</dbReference>
<gene>
    <name evidence="2" type="ORF">SAMN05428998_11677</name>
</gene>
<dbReference type="Gene3D" id="3.60.10.10">
    <property type="entry name" value="Endonuclease/exonuclease/phosphatase"/>
    <property type="match status" value="1"/>
</dbReference>
<dbReference type="AlphaFoldDB" id="A0A1Y6CBG8"/>
<protein>
    <submittedName>
        <fullName evidence="2">Metal-dependent hydrolase, endonuclease/exonuclease/phosphatase family</fullName>
    </submittedName>
</protein>
<dbReference type="GO" id="GO:0004527">
    <property type="term" value="F:exonuclease activity"/>
    <property type="evidence" value="ECO:0007669"/>
    <property type="project" value="UniProtKB-KW"/>
</dbReference>
<dbReference type="Proteomes" id="UP000192917">
    <property type="component" value="Unassembled WGS sequence"/>
</dbReference>
<dbReference type="GO" id="GO:0016020">
    <property type="term" value="C:membrane"/>
    <property type="evidence" value="ECO:0007669"/>
    <property type="project" value="GOC"/>
</dbReference>